<gene>
    <name evidence="10" type="ORF">NADFUDRAFT_84152</name>
</gene>
<sequence length="230" mass="26809">MANKNRNIRKAVKLFQEARARRSPDFFRKAGLGPHVYVFRNLETGQVTYSQTIGINPQNLTKQFTRPDWQNRKPSDRIDVWRCMAVAELPDHAKAIEAFDGLLELRKLRDVIDKKQAMEWRVKNSDGNIWFSGNYRPTYTQEAVADLVSLSEGLGYNMKIYWEDAWRRGDETHWNKDLVQHDLIPTSAPRERYSVLRELSEKAFNDWKQKLDVKAKASEISAQEPTPVSQ</sequence>
<keyword evidence="7" id="KW-0687">Ribonucleoprotein</keyword>
<dbReference type="InterPro" id="IPR024629">
    <property type="entry name" value="Ribosomal_mL67"/>
</dbReference>
<dbReference type="OrthoDB" id="5333655at2759"/>
<dbReference type="EMBL" id="KV454414">
    <property type="protein sequence ID" value="ODQ63480.1"/>
    <property type="molecule type" value="Genomic_DNA"/>
</dbReference>
<evidence type="ECO:0000256" key="5">
    <source>
        <dbReference type="ARBA" id="ARBA00023128"/>
    </source>
</evidence>
<comment type="similarity">
    <text evidence="2">Belongs to the mitochondrion-specific ribosomal protein mL67 family.</text>
</comment>
<evidence type="ECO:0000256" key="7">
    <source>
        <dbReference type="ARBA" id="ARBA00023274"/>
    </source>
</evidence>
<keyword evidence="6" id="KW-0804">Transcription</keyword>
<dbReference type="STRING" id="857566.A0A1E3PDW4"/>
<accession>A0A1E3PDW4</accession>
<keyword evidence="3" id="KW-0689">Ribosomal protein</keyword>
<dbReference type="PANTHER" id="PTHR28184:SF1">
    <property type="entry name" value="LARGE RIBOSOMAL SUBUNIT PROTEIN ML67"/>
    <property type="match status" value="1"/>
</dbReference>
<evidence type="ECO:0000256" key="1">
    <source>
        <dbReference type="ARBA" id="ARBA00004173"/>
    </source>
</evidence>
<proteinExistence type="inferred from homology"/>
<keyword evidence="11" id="KW-1185">Reference proteome</keyword>
<dbReference type="GO" id="GO:0000150">
    <property type="term" value="F:DNA strand exchange activity"/>
    <property type="evidence" value="ECO:0007669"/>
    <property type="project" value="InterPro"/>
</dbReference>
<keyword evidence="5" id="KW-0496">Mitochondrion</keyword>
<evidence type="ECO:0000256" key="2">
    <source>
        <dbReference type="ARBA" id="ARBA00010741"/>
    </source>
</evidence>
<dbReference type="GO" id="GO:0005739">
    <property type="term" value="C:mitochondrion"/>
    <property type="evidence" value="ECO:0007669"/>
    <property type="project" value="UniProtKB-SubCell"/>
</dbReference>
<dbReference type="AlphaFoldDB" id="A0A1E3PDW4"/>
<comment type="subcellular location">
    <subcellularLocation>
        <location evidence="1">Mitochondrion</location>
    </subcellularLocation>
</comment>
<evidence type="ECO:0000256" key="8">
    <source>
        <dbReference type="ARBA" id="ARBA00035185"/>
    </source>
</evidence>
<evidence type="ECO:0000313" key="10">
    <source>
        <dbReference type="EMBL" id="ODQ63480.1"/>
    </source>
</evidence>
<evidence type="ECO:0000256" key="9">
    <source>
        <dbReference type="ARBA" id="ARBA00035511"/>
    </source>
</evidence>
<dbReference type="GO" id="GO:1990904">
    <property type="term" value="C:ribonucleoprotein complex"/>
    <property type="evidence" value="ECO:0007669"/>
    <property type="project" value="UniProtKB-KW"/>
</dbReference>
<dbReference type="GO" id="GO:0003697">
    <property type="term" value="F:single-stranded DNA binding"/>
    <property type="evidence" value="ECO:0007669"/>
    <property type="project" value="InterPro"/>
</dbReference>
<organism evidence="10 11">
    <name type="scientific">Nadsonia fulvescens var. elongata DSM 6958</name>
    <dbReference type="NCBI Taxonomy" id="857566"/>
    <lineage>
        <taxon>Eukaryota</taxon>
        <taxon>Fungi</taxon>
        <taxon>Dikarya</taxon>
        <taxon>Ascomycota</taxon>
        <taxon>Saccharomycotina</taxon>
        <taxon>Dipodascomycetes</taxon>
        <taxon>Dipodascales</taxon>
        <taxon>Dipodascales incertae sedis</taxon>
        <taxon>Nadsonia</taxon>
    </lineage>
</organism>
<dbReference type="GO" id="GO:0003735">
    <property type="term" value="F:structural constituent of ribosome"/>
    <property type="evidence" value="ECO:0007669"/>
    <property type="project" value="TreeGrafter"/>
</dbReference>
<name>A0A1E3PDW4_9ASCO</name>
<reference evidence="10 11" key="1">
    <citation type="journal article" date="2016" name="Proc. Natl. Acad. Sci. U.S.A.">
        <title>Comparative genomics of biotechnologically important yeasts.</title>
        <authorList>
            <person name="Riley R."/>
            <person name="Haridas S."/>
            <person name="Wolfe K.H."/>
            <person name="Lopes M.R."/>
            <person name="Hittinger C.T."/>
            <person name="Goeker M."/>
            <person name="Salamov A.A."/>
            <person name="Wisecaver J.H."/>
            <person name="Long T.M."/>
            <person name="Calvey C.H."/>
            <person name="Aerts A.L."/>
            <person name="Barry K.W."/>
            <person name="Choi C."/>
            <person name="Clum A."/>
            <person name="Coughlan A.Y."/>
            <person name="Deshpande S."/>
            <person name="Douglass A.P."/>
            <person name="Hanson S.J."/>
            <person name="Klenk H.-P."/>
            <person name="LaButti K.M."/>
            <person name="Lapidus A."/>
            <person name="Lindquist E.A."/>
            <person name="Lipzen A.M."/>
            <person name="Meier-Kolthoff J.P."/>
            <person name="Ohm R.A."/>
            <person name="Otillar R.P."/>
            <person name="Pangilinan J.L."/>
            <person name="Peng Y."/>
            <person name="Rokas A."/>
            <person name="Rosa C.A."/>
            <person name="Scheuner C."/>
            <person name="Sibirny A.A."/>
            <person name="Slot J.C."/>
            <person name="Stielow J.B."/>
            <person name="Sun H."/>
            <person name="Kurtzman C.P."/>
            <person name="Blackwell M."/>
            <person name="Grigoriev I.V."/>
            <person name="Jeffries T.W."/>
        </authorList>
    </citation>
    <scope>NUCLEOTIDE SEQUENCE [LARGE SCALE GENOMIC DNA]</scope>
    <source>
        <strain evidence="10 11">DSM 6958</strain>
    </source>
</reference>
<evidence type="ECO:0000313" key="11">
    <source>
        <dbReference type="Proteomes" id="UP000095009"/>
    </source>
</evidence>
<dbReference type="GO" id="GO:0005840">
    <property type="term" value="C:ribosome"/>
    <property type="evidence" value="ECO:0007669"/>
    <property type="project" value="UniProtKB-KW"/>
</dbReference>
<protein>
    <recommendedName>
        <fullName evidence="8">Large ribosomal subunit protein mL67</fullName>
    </recommendedName>
    <alternativeName>
        <fullName evidence="9">Mitochondrial homologous recombination protein 1</fullName>
    </alternativeName>
</protein>
<dbReference type="Pfam" id="PF12829">
    <property type="entry name" value="Mhr1"/>
    <property type="match status" value="1"/>
</dbReference>
<dbReference type="PANTHER" id="PTHR28184">
    <property type="entry name" value="MITOCHONDRIAL HOMOLOGOUS RECOMBINATION PROTEIN 1"/>
    <property type="match status" value="1"/>
</dbReference>
<keyword evidence="4" id="KW-0805">Transcription regulation</keyword>
<evidence type="ECO:0000256" key="4">
    <source>
        <dbReference type="ARBA" id="ARBA00023015"/>
    </source>
</evidence>
<evidence type="ECO:0000256" key="6">
    <source>
        <dbReference type="ARBA" id="ARBA00023163"/>
    </source>
</evidence>
<evidence type="ECO:0000256" key="3">
    <source>
        <dbReference type="ARBA" id="ARBA00022980"/>
    </source>
</evidence>
<dbReference type="Proteomes" id="UP000095009">
    <property type="component" value="Unassembled WGS sequence"/>
</dbReference>